<keyword evidence="1 8" id="KW-0808">Transferase</keyword>
<dbReference type="GO" id="GO:0016020">
    <property type="term" value="C:membrane"/>
    <property type="evidence" value="ECO:0007669"/>
    <property type="project" value="InterPro"/>
</dbReference>
<proteinExistence type="predicted"/>
<keyword evidence="3" id="KW-0902">Two-component regulatory system</keyword>
<dbReference type="Pfam" id="PF07494">
    <property type="entry name" value="Reg_prop"/>
    <property type="match status" value="2"/>
</dbReference>
<dbReference type="PROSITE" id="PS50109">
    <property type="entry name" value="HIS_KIN"/>
    <property type="match status" value="1"/>
</dbReference>
<sequence length="1282" mass="140297">MLLQPDVQGRTSALQELDGTIAGATPLPPHYQVSAFGPEDGLPSRGVRALEVDVDGRLWLGTAGGIAIYDGLRFKILRASQTPGLGNERITSLARDSQNDLWIGTSGGPLSRYRDGRFEELAPHDVLGDVEQIVPGRGDQVWFAGLRLGLSSRGQLSVFRRGDPEDDQPIRRIALDRLGEPWVASNSGLYHLEEGRLIQLSDRSMSWVLADLEGDVWARESVTGQLFAVEDPATFYPGVEFDQITDEVETGPDDRVITTSKGLFSVGPASPDPEGTRAGDRPKGPPTFTRIDSLGDVSLHGLARSAQRDLWVGTSRDGLLYLEPSTSVPVALSLEDVGRQPSVRLVQSIGEEKVIVRTTEGDQAWVVGPDGSSLPILLDEKRLRDLTAACVDDQKRVILGAGEGLFFLEGHRAVPVPGYSDPVEFLCSDSTGTVWYAEGYRVTEWVTDPGRQPRVLGPFGHRVRHLIPVSDGLLSLSRDVIELGDPDTEVVTTLHTFPGATLRSAFEDHRGHLWVTTYGHGLYRLRGDDCVDHWNLENGLPDLFLGWIGDPSGHEGRESLWVNSNSGSIRLDVGSLDPAISGDGGSIECTLHGGPEGNGPWGGSFLDGHLALPTVDGLTLIDTFVASQHSAAPSVLITSVEANGDPWSATTALFGSATLQFRYAALVFPTAENTLYRYRLEGYDESWVDNGHERTVRFTDLPPGDYRFQVEARSSDSPWSEPVETATFTIHRHWFQQWPIRALLLATLLGLLRLLYAWRTEAIRNKSVELEAEVEQRRVLERALRASARNHRTTLETAIDGIVTCDKDGTIRYVNPALETMLGFDHADLEGQPISHLGIEGVDQALEQFARKSLIGNATRATTIQREALQGDGSPIDVEITIGRTGASHEQRLVCVIRDISERKRMIDAIAQSERRFRGLFQTAPSAIFVWHRDGSIAEWNDYAGRLFGWHAEPPGKTDLLDQITPKAHHGHLQEALTRAFDGHVEENLLSPTVTALGEVRSCRWYFSPIKDGNGDVHTVLALVLDVTDEERLAQSVERLRQRLVKAEETERSRIARELHDDLSQRLAALTLDAQLITQAPDSEDPHRASISRALAVERVRAGLASIAVDVHSISRQLHPTVVDDLGLARALKSECARRSEQGLVSVRFADHSEGIQVPAAVALALFRIAQESIRNAERHGSPQNIDVELDSDGECISLRVADDGRGFDPAALAGLPREGRDGGLGLVSIRERAKLVGGSLSITTDFGQGTIVQVSAPLQPATDTDPCSEKEHPPRPVVKRP</sequence>
<dbReference type="CDD" id="cd00130">
    <property type="entry name" value="PAS"/>
    <property type="match status" value="2"/>
</dbReference>
<accession>A0A518F185</accession>
<feature type="region of interest" description="Disordered" evidence="4">
    <location>
        <begin position="1259"/>
        <end position="1282"/>
    </location>
</feature>
<dbReference type="Pfam" id="PF02518">
    <property type="entry name" value="HATPase_c"/>
    <property type="match status" value="1"/>
</dbReference>
<dbReference type="InterPro" id="IPR015943">
    <property type="entry name" value="WD40/YVTN_repeat-like_dom_sf"/>
</dbReference>
<dbReference type="EMBL" id="CP036434">
    <property type="protein sequence ID" value="QDV10089.1"/>
    <property type="molecule type" value="Genomic_DNA"/>
</dbReference>
<evidence type="ECO:0000259" key="7">
    <source>
        <dbReference type="PROSITE" id="PS50113"/>
    </source>
</evidence>
<dbReference type="GO" id="GO:0046983">
    <property type="term" value="F:protein dimerization activity"/>
    <property type="evidence" value="ECO:0007669"/>
    <property type="project" value="InterPro"/>
</dbReference>
<dbReference type="GO" id="GO:0000155">
    <property type="term" value="F:phosphorelay sensor kinase activity"/>
    <property type="evidence" value="ECO:0007669"/>
    <property type="project" value="InterPro"/>
</dbReference>
<evidence type="ECO:0000256" key="1">
    <source>
        <dbReference type="ARBA" id="ARBA00022679"/>
    </source>
</evidence>
<dbReference type="InterPro" id="IPR000014">
    <property type="entry name" value="PAS"/>
</dbReference>
<dbReference type="InterPro" id="IPR013767">
    <property type="entry name" value="PAS_fold"/>
</dbReference>
<gene>
    <name evidence="8" type="primary">degS_2</name>
    <name evidence="8" type="ORF">Poly30_56510</name>
</gene>
<dbReference type="InterPro" id="IPR013656">
    <property type="entry name" value="PAS_4"/>
</dbReference>
<dbReference type="SMART" id="SM00091">
    <property type="entry name" value="PAS"/>
    <property type="match status" value="2"/>
</dbReference>
<dbReference type="InterPro" id="IPR011110">
    <property type="entry name" value="Reg_prop"/>
</dbReference>
<evidence type="ECO:0000259" key="6">
    <source>
        <dbReference type="PROSITE" id="PS50112"/>
    </source>
</evidence>
<evidence type="ECO:0000256" key="4">
    <source>
        <dbReference type="SAM" id="MobiDB-lite"/>
    </source>
</evidence>
<dbReference type="Gene3D" id="2.60.40.10">
    <property type="entry name" value="Immunoglobulins"/>
    <property type="match status" value="1"/>
</dbReference>
<dbReference type="Pfam" id="PF08448">
    <property type="entry name" value="PAS_4"/>
    <property type="match status" value="1"/>
</dbReference>
<dbReference type="EC" id="2.7.13.3" evidence="8"/>
<dbReference type="Pfam" id="PF00989">
    <property type="entry name" value="PAS"/>
    <property type="match status" value="1"/>
</dbReference>
<dbReference type="Pfam" id="PF07495">
    <property type="entry name" value="Y_Y_Y"/>
    <property type="match status" value="1"/>
</dbReference>
<evidence type="ECO:0000313" key="9">
    <source>
        <dbReference type="Proteomes" id="UP000320390"/>
    </source>
</evidence>
<evidence type="ECO:0000256" key="3">
    <source>
        <dbReference type="ARBA" id="ARBA00023012"/>
    </source>
</evidence>
<dbReference type="InterPro" id="IPR013783">
    <property type="entry name" value="Ig-like_fold"/>
</dbReference>
<dbReference type="Gene3D" id="3.30.450.20">
    <property type="entry name" value="PAS domain"/>
    <property type="match status" value="2"/>
</dbReference>
<feature type="domain" description="PAS" evidence="6">
    <location>
        <begin position="913"/>
        <end position="984"/>
    </location>
</feature>
<dbReference type="SMART" id="SM00387">
    <property type="entry name" value="HATPase_c"/>
    <property type="match status" value="1"/>
</dbReference>
<reference evidence="8 9" key="1">
    <citation type="submission" date="2019-02" db="EMBL/GenBank/DDBJ databases">
        <title>Deep-cultivation of Planctomycetes and their phenomic and genomic characterization uncovers novel biology.</title>
        <authorList>
            <person name="Wiegand S."/>
            <person name="Jogler M."/>
            <person name="Boedeker C."/>
            <person name="Pinto D."/>
            <person name="Vollmers J."/>
            <person name="Rivas-Marin E."/>
            <person name="Kohn T."/>
            <person name="Peeters S.H."/>
            <person name="Heuer A."/>
            <person name="Rast P."/>
            <person name="Oberbeckmann S."/>
            <person name="Bunk B."/>
            <person name="Jeske O."/>
            <person name="Meyerdierks A."/>
            <person name="Storesund J.E."/>
            <person name="Kallscheuer N."/>
            <person name="Luecker S."/>
            <person name="Lage O.M."/>
            <person name="Pohl T."/>
            <person name="Merkel B.J."/>
            <person name="Hornburger P."/>
            <person name="Mueller R.-W."/>
            <person name="Bruemmer F."/>
            <person name="Labrenz M."/>
            <person name="Spormann A.M."/>
            <person name="Op den Camp H."/>
            <person name="Overmann J."/>
            <person name="Amann R."/>
            <person name="Jetten M.S.M."/>
            <person name="Mascher T."/>
            <person name="Medema M.H."/>
            <person name="Devos D.P."/>
            <person name="Kaster A.-K."/>
            <person name="Ovreas L."/>
            <person name="Rohde M."/>
            <person name="Galperin M.Y."/>
            <person name="Jogler C."/>
        </authorList>
    </citation>
    <scope>NUCLEOTIDE SEQUENCE [LARGE SCALE GENOMIC DNA]</scope>
    <source>
        <strain evidence="8 9">Poly30</strain>
    </source>
</reference>
<keyword evidence="2 8" id="KW-0418">Kinase</keyword>
<dbReference type="PANTHER" id="PTHR24421">
    <property type="entry name" value="NITRATE/NITRITE SENSOR PROTEIN NARX-RELATED"/>
    <property type="match status" value="1"/>
</dbReference>
<feature type="compositionally biased region" description="Basic and acidic residues" evidence="4">
    <location>
        <begin position="274"/>
        <end position="283"/>
    </location>
</feature>
<feature type="domain" description="PAS" evidence="6">
    <location>
        <begin position="787"/>
        <end position="832"/>
    </location>
</feature>
<dbReference type="PROSITE" id="PS50112">
    <property type="entry name" value="PAS"/>
    <property type="match status" value="2"/>
</dbReference>
<dbReference type="InterPro" id="IPR011712">
    <property type="entry name" value="Sig_transdc_His_kin_sub3_dim/P"/>
</dbReference>
<dbReference type="Gene3D" id="1.20.5.1930">
    <property type="match status" value="1"/>
</dbReference>
<dbReference type="Proteomes" id="UP000320390">
    <property type="component" value="Chromosome"/>
</dbReference>
<dbReference type="PROSITE" id="PS50113">
    <property type="entry name" value="PAC"/>
    <property type="match status" value="1"/>
</dbReference>
<evidence type="ECO:0000313" key="8">
    <source>
        <dbReference type="EMBL" id="QDV10089.1"/>
    </source>
</evidence>
<dbReference type="SUPFAM" id="SSF63829">
    <property type="entry name" value="Calcium-dependent phosphotriesterase"/>
    <property type="match status" value="1"/>
</dbReference>
<evidence type="ECO:0000256" key="2">
    <source>
        <dbReference type="ARBA" id="ARBA00022777"/>
    </source>
</evidence>
<dbReference type="InterPro" id="IPR036890">
    <property type="entry name" value="HATPase_C_sf"/>
</dbReference>
<feature type="domain" description="PAC" evidence="7">
    <location>
        <begin position="983"/>
        <end position="1039"/>
    </location>
</feature>
<dbReference type="InterPro" id="IPR005467">
    <property type="entry name" value="His_kinase_dom"/>
</dbReference>
<dbReference type="GO" id="GO:0006355">
    <property type="term" value="P:regulation of DNA-templated transcription"/>
    <property type="evidence" value="ECO:0007669"/>
    <property type="project" value="InterPro"/>
</dbReference>
<evidence type="ECO:0000259" key="5">
    <source>
        <dbReference type="PROSITE" id="PS50109"/>
    </source>
</evidence>
<dbReference type="InterPro" id="IPR035965">
    <property type="entry name" value="PAS-like_dom_sf"/>
</dbReference>
<dbReference type="Gene3D" id="2.130.10.10">
    <property type="entry name" value="YVTN repeat-like/Quinoprotein amine dehydrogenase"/>
    <property type="match status" value="2"/>
</dbReference>
<dbReference type="InterPro" id="IPR050482">
    <property type="entry name" value="Sensor_HK_TwoCompSys"/>
</dbReference>
<dbReference type="NCBIfam" id="TIGR00229">
    <property type="entry name" value="sensory_box"/>
    <property type="match status" value="2"/>
</dbReference>
<organism evidence="8 9">
    <name type="scientific">Saltatorellus ferox</name>
    <dbReference type="NCBI Taxonomy" id="2528018"/>
    <lineage>
        <taxon>Bacteria</taxon>
        <taxon>Pseudomonadati</taxon>
        <taxon>Planctomycetota</taxon>
        <taxon>Planctomycetia</taxon>
        <taxon>Planctomycetia incertae sedis</taxon>
        <taxon>Saltatorellus</taxon>
    </lineage>
</organism>
<name>A0A518F185_9BACT</name>
<dbReference type="InterPro" id="IPR000700">
    <property type="entry name" value="PAS-assoc_C"/>
</dbReference>
<dbReference type="Pfam" id="PF07730">
    <property type="entry name" value="HisKA_3"/>
    <property type="match status" value="1"/>
</dbReference>
<dbReference type="SUPFAM" id="SSF55874">
    <property type="entry name" value="ATPase domain of HSP90 chaperone/DNA topoisomerase II/histidine kinase"/>
    <property type="match status" value="1"/>
</dbReference>
<keyword evidence="9" id="KW-1185">Reference proteome</keyword>
<feature type="region of interest" description="Disordered" evidence="4">
    <location>
        <begin position="257"/>
        <end position="285"/>
    </location>
</feature>
<dbReference type="CDD" id="cd16917">
    <property type="entry name" value="HATPase_UhpB-NarQ-NarX-like"/>
    <property type="match status" value="1"/>
</dbReference>
<protein>
    <submittedName>
        <fullName evidence="8">Signal transduction histidine-protein kinase/phosphatase DegS</fullName>
        <ecNumber evidence="8">2.7.13.3</ecNumber>
    </submittedName>
</protein>
<dbReference type="InterPro" id="IPR003594">
    <property type="entry name" value="HATPase_dom"/>
</dbReference>
<feature type="domain" description="Histidine kinase" evidence="5">
    <location>
        <begin position="1166"/>
        <end position="1261"/>
    </location>
</feature>
<dbReference type="Gene3D" id="3.30.565.10">
    <property type="entry name" value="Histidine kinase-like ATPase, C-terminal domain"/>
    <property type="match status" value="1"/>
</dbReference>
<dbReference type="SUPFAM" id="SSF55785">
    <property type="entry name" value="PYP-like sensor domain (PAS domain)"/>
    <property type="match status" value="2"/>
</dbReference>
<dbReference type="InterPro" id="IPR011123">
    <property type="entry name" value="Y_Y_Y"/>
</dbReference>